<organism evidence="1">
    <name type="scientific">Burkholderia stagnalis</name>
    <dbReference type="NCBI Taxonomy" id="1503054"/>
    <lineage>
        <taxon>Bacteria</taxon>
        <taxon>Pseudomonadati</taxon>
        <taxon>Pseudomonadota</taxon>
        <taxon>Betaproteobacteria</taxon>
        <taxon>Burkholderiales</taxon>
        <taxon>Burkholderiaceae</taxon>
        <taxon>Burkholderia</taxon>
        <taxon>Burkholderia cepacia complex</taxon>
    </lineage>
</organism>
<dbReference type="AlphaFoldDB" id="A0A107AM79"/>
<dbReference type="RefSeq" id="WP_060149786.1">
    <property type="nucleotide sequence ID" value="NZ_LPGD01000073.1"/>
</dbReference>
<evidence type="ECO:0000313" key="2">
    <source>
        <dbReference type="Proteomes" id="UP000068603"/>
    </source>
</evidence>
<evidence type="ECO:0000313" key="1">
    <source>
        <dbReference type="EMBL" id="KWA66087.1"/>
    </source>
</evidence>
<comment type="caution">
    <text evidence="1">The sequence shown here is derived from an EMBL/GenBank/DDBJ whole genome shotgun (WGS) entry which is preliminary data.</text>
</comment>
<sequence>MNMTVQVPCGVAHFKRKSNLGPVVAYERTRPVTTRVLRVARLPSSTGKSVLVDAFISERDREHIAPDDKRWIAPDVFRTVAHEYLNRRTVRSFLESGEDEWNFQEVS</sequence>
<dbReference type="Proteomes" id="UP000068603">
    <property type="component" value="Unassembled WGS sequence"/>
</dbReference>
<dbReference type="EMBL" id="LPHB01000025">
    <property type="protein sequence ID" value="KWA66087.1"/>
    <property type="molecule type" value="Genomic_DNA"/>
</dbReference>
<name>A0A107AM79_9BURK</name>
<gene>
    <name evidence="1" type="ORF">WT44_07600</name>
</gene>
<protein>
    <submittedName>
        <fullName evidence="1">Uncharacterized protein</fullName>
    </submittedName>
</protein>
<proteinExistence type="predicted"/>
<accession>A0A107AM79</accession>
<reference evidence="1 2" key="1">
    <citation type="submission" date="2015-11" db="EMBL/GenBank/DDBJ databases">
        <title>Expanding the genomic diversity of Burkholderia species for the development of highly accurate diagnostics.</title>
        <authorList>
            <person name="Sahl J."/>
            <person name="Keim P."/>
            <person name="Wagner D."/>
        </authorList>
    </citation>
    <scope>NUCLEOTIDE SEQUENCE [LARGE SCALE GENOMIC DNA]</scope>
    <source>
        <strain evidence="1 2">MSMB1960WGS</strain>
    </source>
</reference>